<dbReference type="GO" id="GO:0006508">
    <property type="term" value="P:proteolysis"/>
    <property type="evidence" value="ECO:0007669"/>
    <property type="project" value="UniProtKB-KW"/>
</dbReference>
<dbReference type="AlphaFoldDB" id="A0A5B8XV06"/>
<dbReference type="Pfam" id="PF01694">
    <property type="entry name" value="Rhomboid"/>
    <property type="match status" value="1"/>
</dbReference>
<dbReference type="InterPro" id="IPR022764">
    <property type="entry name" value="Peptidase_S54_rhomboid_dom"/>
</dbReference>
<gene>
    <name evidence="9" type="ORF">FRD01_09990</name>
</gene>
<feature type="transmembrane region" description="Helical" evidence="7">
    <location>
        <begin position="148"/>
        <end position="168"/>
    </location>
</feature>
<keyword evidence="5 7" id="KW-1133">Transmembrane helix</keyword>
<dbReference type="PANTHER" id="PTHR43731">
    <property type="entry name" value="RHOMBOID PROTEASE"/>
    <property type="match status" value="1"/>
</dbReference>
<evidence type="ECO:0000259" key="8">
    <source>
        <dbReference type="Pfam" id="PF01694"/>
    </source>
</evidence>
<dbReference type="GO" id="GO:0016020">
    <property type="term" value="C:membrane"/>
    <property type="evidence" value="ECO:0007669"/>
    <property type="project" value="UniProtKB-SubCell"/>
</dbReference>
<sequence>MSTAQDPKDYFNAIHRELVFARVLGHPDHLVWWLLAVNVALFVAAFVFGLFLFENIAPAFPGFSPLQLLFYTGMKVSTHVHEGEWWRLWSSMFVHMNFAHILFNMWGLFALGRLLEKAYGSRRLFIIYMLSGLVGAFASVYFTDAPSGGASGAIYGLAGALGVFGMKFRRELPPRVSRSLTTGMMPWIVLGIGIGFLDAIPFDNAAHIGGFLSGGVIALFMRSYLDTRHRPRKNHGVSILSGALALSLVYMLAGWSAEVTECTKDQSAFETCYPELVEKP</sequence>
<evidence type="ECO:0000256" key="6">
    <source>
        <dbReference type="ARBA" id="ARBA00023136"/>
    </source>
</evidence>
<organism evidence="9 10">
    <name type="scientific">Microvenator marinus</name>
    <dbReference type="NCBI Taxonomy" id="2600177"/>
    <lineage>
        <taxon>Bacteria</taxon>
        <taxon>Deltaproteobacteria</taxon>
        <taxon>Bradymonadales</taxon>
        <taxon>Microvenatoraceae</taxon>
        <taxon>Microvenator</taxon>
    </lineage>
</organism>
<dbReference type="InterPro" id="IPR035952">
    <property type="entry name" value="Rhomboid-like_sf"/>
</dbReference>
<dbReference type="PANTHER" id="PTHR43731:SF14">
    <property type="entry name" value="PRESENILIN-ASSOCIATED RHOMBOID-LIKE PROTEIN, MITOCHONDRIAL"/>
    <property type="match status" value="1"/>
</dbReference>
<evidence type="ECO:0000313" key="10">
    <source>
        <dbReference type="Proteomes" id="UP000321595"/>
    </source>
</evidence>
<dbReference type="Gene3D" id="1.20.1540.10">
    <property type="entry name" value="Rhomboid-like"/>
    <property type="match status" value="1"/>
</dbReference>
<evidence type="ECO:0000256" key="4">
    <source>
        <dbReference type="ARBA" id="ARBA00022801"/>
    </source>
</evidence>
<evidence type="ECO:0000256" key="1">
    <source>
        <dbReference type="ARBA" id="ARBA00004141"/>
    </source>
</evidence>
<dbReference type="KEGG" id="bbae:FRD01_09990"/>
<evidence type="ECO:0000256" key="2">
    <source>
        <dbReference type="ARBA" id="ARBA00009045"/>
    </source>
</evidence>
<evidence type="ECO:0000256" key="7">
    <source>
        <dbReference type="SAM" id="Phobius"/>
    </source>
</evidence>
<proteinExistence type="inferred from homology"/>
<feature type="transmembrane region" description="Helical" evidence="7">
    <location>
        <begin position="180"/>
        <end position="200"/>
    </location>
</feature>
<keyword evidence="9" id="KW-0645">Protease</keyword>
<dbReference type="InterPro" id="IPR050925">
    <property type="entry name" value="Rhomboid_protease_S54"/>
</dbReference>
<comment type="subcellular location">
    <subcellularLocation>
        <location evidence="1">Membrane</location>
        <topology evidence="1">Multi-pass membrane protein</topology>
    </subcellularLocation>
</comment>
<protein>
    <submittedName>
        <fullName evidence="9">Rhomboid family intramembrane serine protease</fullName>
    </submittedName>
</protein>
<dbReference type="EMBL" id="CP042467">
    <property type="protein sequence ID" value="QED27566.1"/>
    <property type="molecule type" value="Genomic_DNA"/>
</dbReference>
<reference evidence="9 10" key="1">
    <citation type="submission" date="2019-08" db="EMBL/GenBank/DDBJ databases">
        <authorList>
            <person name="Liang Q."/>
        </authorList>
    </citation>
    <scope>NUCLEOTIDE SEQUENCE [LARGE SCALE GENOMIC DNA]</scope>
    <source>
        <strain evidence="9 10">V1718</strain>
    </source>
</reference>
<comment type="similarity">
    <text evidence="2">Belongs to the peptidase S54 family.</text>
</comment>
<dbReference type="OrthoDB" id="9813074at2"/>
<evidence type="ECO:0000313" key="9">
    <source>
        <dbReference type="EMBL" id="QED27566.1"/>
    </source>
</evidence>
<dbReference type="RefSeq" id="WP_146959251.1">
    <property type="nucleotide sequence ID" value="NZ_CP042467.1"/>
</dbReference>
<accession>A0A5B8XV06</accession>
<evidence type="ECO:0000256" key="5">
    <source>
        <dbReference type="ARBA" id="ARBA00022989"/>
    </source>
</evidence>
<keyword evidence="3 7" id="KW-0812">Transmembrane</keyword>
<keyword evidence="4" id="KW-0378">Hydrolase</keyword>
<feature type="transmembrane region" description="Helical" evidence="7">
    <location>
        <begin position="237"/>
        <end position="257"/>
    </location>
</feature>
<keyword evidence="10" id="KW-1185">Reference proteome</keyword>
<evidence type="ECO:0000256" key="3">
    <source>
        <dbReference type="ARBA" id="ARBA00022692"/>
    </source>
</evidence>
<feature type="transmembrane region" description="Helical" evidence="7">
    <location>
        <begin position="124"/>
        <end position="142"/>
    </location>
</feature>
<feature type="domain" description="Peptidase S54 rhomboid" evidence="8">
    <location>
        <begin position="83"/>
        <end position="222"/>
    </location>
</feature>
<feature type="transmembrane region" description="Helical" evidence="7">
    <location>
        <begin position="206"/>
        <end position="225"/>
    </location>
</feature>
<dbReference type="SUPFAM" id="SSF144091">
    <property type="entry name" value="Rhomboid-like"/>
    <property type="match status" value="1"/>
</dbReference>
<name>A0A5B8XV06_9DELT</name>
<feature type="transmembrane region" description="Helical" evidence="7">
    <location>
        <begin position="30"/>
        <end position="53"/>
    </location>
</feature>
<dbReference type="GO" id="GO:0004252">
    <property type="term" value="F:serine-type endopeptidase activity"/>
    <property type="evidence" value="ECO:0007669"/>
    <property type="project" value="InterPro"/>
</dbReference>
<dbReference type="Proteomes" id="UP000321595">
    <property type="component" value="Chromosome"/>
</dbReference>
<feature type="transmembrane region" description="Helical" evidence="7">
    <location>
        <begin position="92"/>
        <end position="112"/>
    </location>
</feature>
<keyword evidence="6 7" id="KW-0472">Membrane</keyword>